<evidence type="ECO:0000256" key="2">
    <source>
        <dbReference type="ARBA" id="ARBA00023002"/>
    </source>
</evidence>
<dbReference type="InterPro" id="IPR018170">
    <property type="entry name" value="Aldo/ket_reductase_CS"/>
</dbReference>
<dbReference type="RefSeq" id="XP_035699882.1">
    <property type="nucleotide sequence ID" value="XM_035843989.1"/>
</dbReference>
<dbReference type="InterPro" id="IPR023210">
    <property type="entry name" value="NADP_OxRdtase_dom"/>
</dbReference>
<dbReference type="SUPFAM" id="SSF51430">
    <property type="entry name" value="NAD(P)-linked oxidoreductase"/>
    <property type="match status" value="1"/>
</dbReference>
<dbReference type="OrthoDB" id="416253at2759"/>
<reference evidence="7" key="1">
    <citation type="journal article" date="2020" name="Nat. Ecol. Evol.">
        <title>Deeply conserved synteny resolves early events in vertebrate evolution.</title>
        <authorList>
            <person name="Simakov O."/>
            <person name="Marletaz F."/>
            <person name="Yue J.X."/>
            <person name="O'Connell B."/>
            <person name="Jenkins J."/>
            <person name="Brandt A."/>
            <person name="Calef R."/>
            <person name="Tung C.H."/>
            <person name="Huang T.K."/>
            <person name="Schmutz J."/>
            <person name="Satoh N."/>
            <person name="Yu J.K."/>
            <person name="Putnam N.H."/>
            <person name="Green R.E."/>
            <person name="Rokhsar D.S."/>
        </authorList>
    </citation>
    <scope>NUCLEOTIDE SEQUENCE [LARGE SCALE GENOMIC DNA]</scope>
    <source>
        <strain evidence="7">S238N-H82</strain>
    </source>
</reference>
<dbReference type="PANTHER" id="PTHR43827">
    <property type="entry name" value="2,5-DIKETO-D-GLUCONIC ACID REDUCTASE"/>
    <property type="match status" value="1"/>
</dbReference>
<dbReference type="OMA" id="ACATNQV"/>
<evidence type="ECO:0000259" key="6">
    <source>
        <dbReference type="Pfam" id="PF00248"/>
    </source>
</evidence>
<evidence type="ECO:0000313" key="8">
    <source>
        <dbReference type="RefSeq" id="XP_035699881.1"/>
    </source>
</evidence>
<dbReference type="PANTHER" id="PTHR43827:SF10">
    <property type="entry name" value="ZGC:110366"/>
    <property type="match status" value="1"/>
</dbReference>
<evidence type="ECO:0000256" key="5">
    <source>
        <dbReference type="PIRSR" id="PIRSR000097-3"/>
    </source>
</evidence>
<dbReference type="FunFam" id="3.20.20.100:FF:000015">
    <property type="entry name" value="Oxidoreductase, aldo/keto reductase family"/>
    <property type="match status" value="1"/>
</dbReference>
<dbReference type="PROSITE" id="PS00062">
    <property type="entry name" value="ALDOKETO_REDUCTASE_2"/>
    <property type="match status" value="1"/>
</dbReference>
<keyword evidence="2" id="KW-0560">Oxidoreductase</keyword>
<dbReference type="PIRSF" id="PIRSF000097">
    <property type="entry name" value="AKR"/>
    <property type="match status" value="1"/>
</dbReference>
<organism evidence="7 9">
    <name type="scientific">Branchiostoma floridae</name>
    <name type="common">Florida lancelet</name>
    <name type="synonym">Amphioxus</name>
    <dbReference type="NCBI Taxonomy" id="7739"/>
    <lineage>
        <taxon>Eukaryota</taxon>
        <taxon>Metazoa</taxon>
        <taxon>Chordata</taxon>
        <taxon>Cephalochordata</taxon>
        <taxon>Leptocardii</taxon>
        <taxon>Amphioxiformes</taxon>
        <taxon>Branchiostomatidae</taxon>
        <taxon>Branchiostoma</taxon>
    </lineage>
</organism>
<evidence type="ECO:0000256" key="1">
    <source>
        <dbReference type="ARBA" id="ARBA00007905"/>
    </source>
</evidence>
<dbReference type="GO" id="GO:0004032">
    <property type="term" value="F:aldose reductase (NADPH) activity"/>
    <property type="evidence" value="ECO:0000318"/>
    <property type="project" value="GO_Central"/>
</dbReference>
<evidence type="ECO:0000313" key="7">
    <source>
        <dbReference type="Proteomes" id="UP000001554"/>
    </source>
</evidence>
<comment type="similarity">
    <text evidence="1">Belongs to the aldo/keto reductase family.</text>
</comment>
<evidence type="ECO:0000313" key="9">
    <source>
        <dbReference type="RefSeq" id="XP_035699882.1"/>
    </source>
</evidence>
<dbReference type="Proteomes" id="UP000001554">
    <property type="component" value="Chromosome 15"/>
</dbReference>
<dbReference type="InterPro" id="IPR020471">
    <property type="entry name" value="AKR"/>
</dbReference>
<keyword evidence="7" id="KW-1185">Reference proteome</keyword>
<dbReference type="InterPro" id="IPR036812">
    <property type="entry name" value="NAD(P)_OxRdtase_dom_sf"/>
</dbReference>
<feature type="domain" description="NADP-dependent oxidoreductase" evidence="6">
    <location>
        <begin position="45"/>
        <end position="283"/>
    </location>
</feature>
<dbReference type="PROSITE" id="PS00063">
    <property type="entry name" value="ALDOKETO_REDUCTASE_3"/>
    <property type="match status" value="1"/>
</dbReference>
<evidence type="ECO:0000256" key="4">
    <source>
        <dbReference type="PIRSR" id="PIRSR000097-2"/>
    </source>
</evidence>
<proteinExistence type="inferred from homology"/>
<protein>
    <submittedName>
        <fullName evidence="8 9">9,11-endoperoxide prostaglandin H2 reductase-like isoform X1</fullName>
    </submittedName>
</protein>
<dbReference type="KEGG" id="bfo:118432427"/>
<dbReference type="PRINTS" id="PR00069">
    <property type="entry name" value="ALDKETRDTASE"/>
</dbReference>
<dbReference type="GO" id="GO:0005829">
    <property type="term" value="C:cytosol"/>
    <property type="evidence" value="ECO:0000318"/>
    <property type="project" value="GO_Central"/>
</dbReference>
<dbReference type="CDD" id="cd19135">
    <property type="entry name" value="AKR_CeZK1290-like"/>
    <property type="match status" value="1"/>
</dbReference>
<dbReference type="Pfam" id="PF00248">
    <property type="entry name" value="Aldo_ket_red"/>
    <property type="match status" value="1"/>
</dbReference>
<feature type="active site" description="Proton donor" evidence="3">
    <location>
        <position position="67"/>
    </location>
</feature>
<feature type="binding site" evidence="4">
    <location>
        <position position="125"/>
    </location>
    <ligand>
        <name>substrate</name>
    </ligand>
</feature>
<reference evidence="8 9" key="2">
    <citation type="submission" date="2025-04" db="UniProtKB">
        <authorList>
            <consortium name="RefSeq"/>
        </authorList>
    </citation>
    <scope>IDENTIFICATION</scope>
    <source>
        <strain evidence="8 9">S238N-H82</strain>
        <tissue evidence="8 9">Testes</tissue>
    </source>
</reference>
<dbReference type="Gene3D" id="3.20.20.100">
    <property type="entry name" value="NADP-dependent oxidoreductase domain"/>
    <property type="match status" value="1"/>
</dbReference>
<dbReference type="RefSeq" id="XP_035699881.1">
    <property type="nucleotide sequence ID" value="XM_035843988.1"/>
</dbReference>
<name>A0A9J7MEU2_BRAFL</name>
<feature type="site" description="Lowers pKa of active site Tyr" evidence="5">
    <location>
        <position position="92"/>
    </location>
</feature>
<sequence length="303" mass="33868">MCTVGSPWLSQVKMAAKVSTECVVLSNGVKMPILGLGTSHHGGFSQSAIVYALRDCGIRLIDTAKRYGCEEQLGAAIKQSGVPREQIFVTTKLWPLDYGYESTKTAFKESCKRLGVDYLDLYLIHWPDCPRGKGQDNRTIRAETWRALEDLYSKGLCRAIGVSNFLVPHLEQLIQDCTVVPHVNQVEYHPYQNPKDLMRFCQAHSIAVEGYCPLAKGSALKEPAITTIATKYQKTPAQILIRWSIQNGVVTIPKSTKEERIRENCQVFDFSLSREDMAHLDSLHDGRKMCELSSIANLVMNSG</sequence>
<evidence type="ECO:0000256" key="3">
    <source>
        <dbReference type="PIRSR" id="PIRSR000097-1"/>
    </source>
</evidence>
<dbReference type="AlphaFoldDB" id="A0A9J7MEU2"/>
<gene>
    <name evidence="8 9" type="primary">LOC118432427</name>
</gene>
<accession>A0A9J7MEU2</accession>
<dbReference type="GeneID" id="118432427"/>